<feature type="signal peptide" evidence="1">
    <location>
        <begin position="1"/>
        <end position="23"/>
    </location>
</feature>
<organism evidence="2 3">
    <name type="scientific">Drosophila simulans</name>
    <name type="common">Fruit fly</name>
    <dbReference type="NCBI Taxonomy" id="7240"/>
    <lineage>
        <taxon>Eukaryota</taxon>
        <taxon>Metazoa</taxon>
        <taxon>Ecdysozoa</taxon>
        <taxon>Arthropoda</taxon>
        <taxon>Hexapoda</taxon>
        <taxon>Insecta</taxon>
        <taxon>Pterygota</taxon>
        <taxon>Neoptera</taxon>
        <taxon>Endopterygota</taxon>
        <taxon>Diptera</taxon>
        <taxon>Brachycera</taxon>
        <taxon>Muscomorpha</taxon>
        <taxon>Ephydroidea</taxon>
        <taxon>Drosophilidae</taxon>
        <taxon>Drosophila</taxon>
        <taxon>Sophophora</taxon>
    </lineage>
</organism>
<dbReference type="EMBL" id="CM000363">
    <property type="protein sequence ID" value="EDX10919.1"/>
    <property type="molecule type" value="Genomic_DNA"/>
</dbReference>
<reference evidence="2 3" key="1">
    <citation type="journal article" date="2007" name="Nature">
        <title>Evolution of genes and genomes on the Drosophila phylogeny.</title>
        <authorList>
            <consortium name="Drosophila 12 Genomes Consortium"/>
            <person name="Clark A.G."/>
            <person name="Eisen M.B."/>
            <person name="Smith D.R."/>
            <person name="Bergman C.M."/>
            <person name="Oliver B."/>
            <person name="Markow T.A."/>
            <person name="Kaufman T.C."/>
            <person name="Kellis M."/>
            <person name="Gelbart W."/>
            <person name="Iyer V.N."/>
            <person name="Pollard D.A."/>
            <person name="Sackton T.B."/>
            <person name="Larracuente A.M."/>
            <person name="Singh N.D."/>
            <person name="Abad J.P."/>
            <person name="Abt D.N."/>
            <person name="Adryan B."/>
            <person name="Aguade M."/>
            <person name="Akashi H."/>
            <person name="Anderson W.W."/>
            <person name="Aquadro C.F."/>
            <person name="Ardell D.H."/>
            <person name="Arguello R."/>
            <person name="Artieri C.G."/>
            <person name="Barbash D.A."/>
            <person name="Barker D."/>
            <person name="Barsanti P."/>
            <person name="Batterham P."/>
            <person name="Batzoglou S."/>
            <person name="Begun D."/>
            <person name="Bhutkar A."/>
            <person name="Blanco E."/>
            <person name="Bosak S.A."/>
            <person name="Bradley R.K."/>
            <person name="Brand A.D."/>
            <person name="Brent M.R."/>
            <person name="Brooks A.N."/>
            <person name="Brown R.H."/>
            <person name="Butlin R.K."/>
            <person name="Caggese C."/>
            <person name="Calvi B.R."/>
            <person name="Bernardo de Carvalho A."/>
            <person name="Caspi A."/>
            <person name="Castrezana S."/>
            <person name="Celniker S.E."/>
            <person name="Chang J.L."/>
            <person name="Chapple C."/>
            <person name="Chatterji S."/>
            <person name="Chinwalla A."/>
            <person name="Civetta A."/>
            <person name="Clifton S.W."/>
            <person name="Comeron J.M."/>
            <person name="Costello J.C."/>
            <person name="Coyne J.A."/>
            <person name="Daub J."/>
            <person name="David R.G."/>
            <person name="Delcher A.L."/>
            <person name="Delehaunty K."/>
            <person name="Do C.B."/>
            <person name="Ebling H."/>
            <person name="Edwards K."/>
            <person name="Eickbush T."/>
            <person name="Evans J.D."/>
            <person name="Filipski A."/>
            <person name="Findeiss S."/>
            <person name="Freyhult E."/>
            <person name="Fulton L."/>
            <person name="Fulton R."/>
            <person name="Garcia A.C."/>
            <person name="Gardiner A."/>
            <person name="Garfield D.A."/>
            <person name="Garvin B.E."/>
            <person name="Gibson G."/>
            <person name="Gilbert D."/>
            <person name="Gnerre S."/>
            <person name="Godfrey J."/>
            <person name="Good R."/>
            <person name="Gotea V."/>
            <person name="Gravely B."/>
            <person name="Greenberg A.J."/>
            <person name="Griffiths-Jones S."/>
            <person name="Gross S."/>
            <person name="Guigo R."/>
            <person name="Gustafson E.A."/>
            <person name="Haerty W."/>
            <person name="Hahn M.W."/>
            <person name="Halligan D.L."/>
            <person name="Halpern A.L."/>
            <person name="Halter G.M."/>
            <person name="Han M.V."/>
            <person name="Heger A."/>
            <person name="Hillier L."/>
            <person name="Hinrichs A.S."/>
            <person name="Holmes I."/>
            <person name="Hoskins R.A."/>
            <person name="Hubisz M.J."/>
            <person name="Hultmark D."/>
            <person name="Huntley M.A."/>
            <person name="Jaffe D.B."/>
            <person name="Jagadeeshan S."/>
            <person name="Jeck W.R."/>
            <person name="Johnson J."/>
            <person name="Jones C.D."/>
            <person name="Jordan W.C."/>
            <person name="Karpen G.H."/>
            <person name="Kataoka E."/>
            <person name="Keightley P.D."/>
            <person name="Kheradpour P."/>
            <person name="Kirkness E.F."/>
            <person name="Koerich L.B."/>
            <person name="Kristiansen K."/>
            <person name="Kudrna D."/>
            <person name="Kulathinal R.J."/>
            <person name="Kumar S."/>
            <person name="Kwok R."/>
            <person name="Lander E."/>
            <person name="Langley C.H."/>
            <person name="Lapoint R."/>
            <person name="Lazzaro B.P."/>
            <person name="Lee S.J."/>
            <person name="Levesque L."/>
            <person name="Li R."/>
            <person name="Lin C.F."/>
            <person name="Lin M.F."/>
            <person name="Lindblad-Toh K."/>
            <person name="Llopart A."/>
            <person name="Long M."/>
            <person name="Low L."/>
            <person name="Lozovsky E."/>
            <person name="Lu J."/>
            <person name="Luo M."/>
            <person name="Machado C.A."/>
            <person name="Makalowski W."/>
            <person name="Marzo M."/>
            <person name="Matsuda M."/>
            <person name="Matzkin L."/>
            <person name="McAllister B."/>
            <person name="McBride C.S."/>
            <person name="McKernan B."/>
            <person name="McKernan K."/>
            <person name="Mendez-Lago M."/>
            <person name="Minx P."/>
            <person name="Mollenhauer M.U."/>
            <person name="Montooth K."/>
            <person name="Mount S.M."/>
            <person name="Mu X."/>
            <person name="Myers E."/>
            <person name="Negre B."/>
            <person name="Newfeld S."/>
            <person name="Nielsen R."/>
            <person name="Noor M.A."/>
            <person name="O'Grady P."/>
            <person name="Pachter L."/>
            <person name="Papaceit M."/>
            <person name="Parisi M.J."/>
            <person name="Parisi M."/>
            <person name="Parts L."/>
            <person name="Pedersen J.S."/>
            <person name="Pesole G."/>
            <person name="Phillippy A.M."/>
            <person name="Ponting C.P."/>
            <person name="Pop M."/>
            <person name="Porcelli D."/>
            <person name="Powell J.R."/>
            <person name="Prohaska S."/>
            <person name="Pruitt K."/>
            <person name="Puig M."/>
            <person name="Quesneville H."/>
            <person name="Ram K.R."/>
            <person name="Rand D."/>
            <person name="Rasmussen M.D."/>
            <person name="Reed L.K."/>
            <person name="Reenan R."/>
            <person name="Reily A."/>
            <person name="Remington K.A."/>
            <person name="Rieger T.T."/>
            <person name="Ritchie M.G."/>
            <person name="Robin C."/>
            <person name="Rogers Y.H."/>
            <person name="Rohde C."/>
            <person name="Rozas J."/>
            <person name="Rubenfield M.J."/>
            <person name="Ruiz A."/>
            <person name="Russo S."/>
            <person name="Salzberg S.L."/>
            <person name="Sanchez-Gracia A."/>
            <person name="Saranga D.J."/>
            <person name="Sato H."/>
            <person name="Schaeffer S.W."/>
            <person name="Schatz M.C."/>
            <person name="Schlenke T."/>
            <person name="Schwartz R."/>
            <person name="Segarra C."/>
            <person name="Singh R.S."/>
            <person name="Sirot L."/>
            <person name="Sirota M."/>
            <person name="Sisneros N.B."/>
            <person name="Smith C.D."/>
            <person name="Smith T.F."/>
            <person name="Spieth J."/>
            <person name="Stage D.E."/>
            <person name="Stark A."/>
            <person name="Stephan W."/>
            <person name="Strausberg R.L."/>
            <person name="Strempel S."/>
            <person name="Sturgill D."/>
            <person name="Sutton G."/>
            <person name="Sutton G.G."/>
            <person name="Tao W."/>
            <person name="Teichmann S."/>
            <person name="Tobari Y.N."/>
            <person name="Tomimura Y."/>
            <person name="Tsolas J.M."/>
            <person name="Valente V.L."/>
            <person name="Venter E."/>
            <person name="Venter J.C."/>
            <person name="Vicario S."/>
            <person name="Vieira F.G."/>
            <person name="Vilella A.J."/>
            <person name="Villasante A."/>
            <person name="Walenz B."/>
            <person name="Wang J."/>
            <person name="Wasserman M."/>
            <person name="Watts T."/>
            <person name="Wilson D."/>
            <person name="Wilson R.K."/>
            <person name="Wing R.A."/>
            <person name="Wolfner M.F."/>
            <person name="Wong A."/>
            <person name="Wong G.K."/>
            <person name="Wu C.I."/>
            <person name="Wu G."/>
            <person name="Yamamoto D."/>
            <person name="Yang H.P."/>
            <person name="Yang S.P."/>
            <person name="Yorke J.A."/>
            <person name="Yoshida K."/>
            <person name="Zdobnov E."/>
            <person name="Zhang P."/>
            <person name="Zhang Y."/>
            <person name="Zimin A.V."/>
            <person name="Baldwin J."/>
            <person name="Abdouelleil A."/>
            <person name="Abdulkadir J."/>
            <person name="Abebe A."/>
            <person name="Abera B."/>
            <person name="Abreu J."/>
            <person name="Acer S.C."/>
            <person name="Aftuck L."/>
            <person name="Alexander A."/>
            <person name="An P."/>
            <person name="Anderson E."/>
            <person name="Anderson S."/>
            <person name="Arachi H."/>
            <person name="Azer M."/>
            <person name="Bachantsang P."/>
            <person name="Barry A."/>
            <person name="Bayul T."/>
            <person name="Berlin A."/>
            <person name="Bessette D."/>
            <person name="Bloom T."/>
            <person name="Blye J."/>
            <person name="Boguslavskiy L."/>
            <person name="Bonnet C."/>
            <person name="Boukhgalter B."/>
            <person name="Bourzgui I."/>
            <person name="Brown A."/>
            <person name="Cahill P."/>
            <person name="Channer S."/>
            <person name="Cheshatsang Y."/>
            <person name="Chuda L."/>
            <person name="Citroen M."/>
            <person name="Collymore A."/>
            <person name="Cooke P."/>
            <person name="Costello M."/>
            <person name="D'Aco K."/>
            <person name="Daza R."/>
            <person name="De Haan G."/>
            <person name="DeGray S."/>
            <person name="DeMaso C."/>
            <person name="Dhargay N."/>
            <person name="Dooley K."/>
            <person name="Dooley E."/>
            <person name="Doricent M."/>
            <person name="Dorje P."/>
            <person name="Dorjee K."/>
            <person name="Dupes A."/>
            <person name="Elong R."/>
            <person name="Falk J."/>
            <person name="Farina A."/>
            <person name="Faro S."/>
            <person name="Ferguson D."/>
            <person name="Fisher S."/>
            <person name="Foley C.D."/>
            <person name="Franke A."/>
            <person name="Friedrich D."/>
            <person name="Gadbois L."/>
            <person name="Gearin G."/>
            <person name="Gearin C.R."/>
            <person name="Giannoukos G."/>
            <person name="Goode T."/>
            <person name="Graham J."/>
            <person name="Grandbois E."/>
            <person name="Grewal S."/>
            <person name="Gyaltsen K."/>
            <person name="Hafez N."/>
            <person name="Hagos B."/>
            <person name="Hall J."/>
            <person name="Henson C."/>
            <person name="Hollinger A."/>
            <person name="Honan T."/>
            <person name="Huard M.D."/>
            <person name="Hughes L."/>
            <person name="Hurhula B."/>
            <person name="Husby M.E."/>
            <person name="Kamat A."/>
            <person name="Kanga B."/>
            <person name="Kashin S."/>
            <person name="Khazanovich D."/>
            <person name="Kisner P."/>
            <person name="Lance K."/>
            <person name="Lara M."/>
            <person name="Lee W."/>
            <person name="Lennon N."/>
            <person name="Letendre F."/>
            <person name="LeVine R."/>
            <person name="Lipovsky A."/>
            <person name="Liu X."/>
            <person name="Liu J."/>
            <person name="Liu S."/>
            <person name="Lokyitsang T."/>
            <person name="Lokyitsang Y."/>
            <person name="Lubonja R."/>
            <person name="Lui A."/>
            <person name="MacDonald P."/>
            <person name="Magnisalis V."/>
            <person name="Maru K."/>
            <person name="Matthews C."/>
            <person name="McCusker W."/>
            <person name="McDonough S."/>
            <person name="Mehta T."/>
            <person name="Meldrim J."/>
            <person name="Meneus L."/>
            <person name="Mihai O."/>
            <person name="Mihalev A."/>
            <person name="Mihova T."/>
            <person name="Mittelman R."/>
            <person name="Mlenga V."/>
            <person name="Montmayeur A."/>
            <person name="Mulrain L."/>
            <person name="Navidi A."/>
            <person name="Naylor J."/>
            <person name="Negash T."/>
            <person name="Nguyen T."/>
            <person name="Nguyen N."/>
            <person name="Nicol R."/>
            <person name="Norbu C."/>
            <person name="Norbu N."/>
            <person name="Novod N."/>
            <person name="O'Neill B."/>
            <person name="Osman S."/>
            <person name="Markiewicz E."/>
            <person name="Oyono O.L."/>
            <person name="Patti C."/>
            <person name="Phunkhang P."/>
            <person name="Pierre F."/>
            <person name="Priest M."/>
            <person name="Raghuraman S."/>
            <person name="Rege F."/>
            <person name="Reyes R."/>
            <person name="Rise C."/>
            <person name="Rogov P."/>
            <person name="Ross K."/>
            <person name="Ryan E."/>
            <person name="Settipalli S."/>
            <person name="Shea T."/>
            <person name="Sherpa N."/>
            <person name="Shi L."/>
            <person name="Shih D."/>
            <person name="Sparrow T."/>
            <person name="Spaulding J."/>
            <person name="Stalker J."/>
            <person name="Stange-Thomann N."/>
            <person name="Stavropoulos S."/>
            <person name="Stone C."/>
            <person name="Strader C."/>
            <person name="Tesfaye S."/>
            <person name="Thomson T."/>
            <person name="Thoulutsang Y."/>
            <person name="Thoulutsang D."/>
            <person name="Topham K."/>
            <person name="Topping I."/>
            <person name="Tsamla T."/>
            <person name="Vassiliev H."/>
            <person name="Vo A."/>
            <person name="Wangchuk T."/>
            <person name="Wangdi T."/>
            <person name="Weiand M."/>
            <person name="Wilkinson J."/>
            <person name="Wilson A."/>
            <person name="Yadav S."/>
            <person name="Young G."/>
            <person name="Yu Q."/>
            <person name="Zembek L."/>
            <person name="Zhong D."/>
            <person name="Zimmer A."/>
            <person name="Zwirko Z."/>
            <person name="Jaffe D.B."/>
            <person name="Alvarez P."/>
            <person name="Brockman W."/>
            <person name="Butler J."/>
            <person name="Chin C."/>
            <person name="Gnerre S."/>
            <person name="Grabherr M."/>
            <person name="Kleber M."/>
            <person name="Mauceli E."/>
            <person name="MacCallum I."/>
        </authorList>
    </citation>
    <scope>NUCLEOTIDE SEQUENCE [LARGE SCALE GENOMIC DNA]</scope>
    <source>
        <strain evidence="3">white501</strain>
    </source>
</reference>
<proteinExistence type="predicted"/>
<name>B4QPC5_DROSI</name>
<sequence>MFSAKSSAIVAVVLVQLVALIQGGVYSYEDKVGVPGQDPGPSRGSDSRWHRSRWLLHLRGSCRIQQ</sequence>
<evidence type="ECO:0000256" key="1">
    <source>
        <dbReference type="SAM" id="SignalP"/>
    </source>
</evidence>
<keyword evidence="3" id="KW-1185">Reference proteome</keyword>
<dbReference type="AlphaFoldDB" id="B4QPC5"/>
<dbReference type="Proteomes" id="UP000000304">
    <property type="component" value="Chromosome 3L"/>
</dbReference>
<dbReference type="HOGENOM" id="CLU_2833909_0_0_1"/>
<evidence type="ECO:0000313" key="3">
    <source>
        <dbReference type="Proteomes" id="UP000000304"/>
    </source>
</evidence>
<gene>
    <name evidence="2" type="primary">Dsim\GD17919</name>
    <name evidence="2" type="ORF">Dsim_GD17919</name>
</gene>
<keyword evidence="1" id="KW-0732">Signal</keyword>
<protein>
    <submittedName>
        <fullName evidence="2">GD17919</fullName>
    </submittedName>
</protein>
<evidence type="ECO:0000313" key="2">
    <source>
        <dbReference type="EMBL" id="EDX10919.1"/>
    </source>
</evidence>
<feature type="chain" id="PRO_5002824199" evidence="1">
    <location>
        <begin position="24"/>
        <end position="66"/>
    </location>
</feature>
<accession>B4QPC5</accession>